<organism evidence="1 2">
    <name type="scientific">Acinetobacter johnsonii</name>
    <dbReference type="NCBI Taxonomy" id="40214"/>
    <lineage>
        <taxon>Bacteria</taxon>
        <taxon>Pseudomonadati</taxon>
        <taxon>Pseudomonadota</taxon>
        <taxon>Gammaproteobacteria</taxon>
        <taxon>Moraxellales</taxon>
        <taxon>Moraxellaceae</taxon>
        <taxon>Acinetobacter</taxon>
    </lineage>
</organism>
<dbReference type="SUPFAM" id="SSF56300">
    <property type="entry name" value="Metallo-dependent phosphatases"/>
    <property type="match status" value="1"/>
</dbReference>
<gene>
    <name evidence="1" type="ORF">DI542_18005</name>
</gene>
<accession>A0A2W5TBQ1</accession>
<sequence length="99" mass="11517">GFVHGHIEQNNWDEFKSILNNFDQAQHIIKKERLPIELAMWGRDRLDEENQQYAHVSGVDAVIMGHTVTQRPCKRDNCYWIDTGAVHWGTMTILDLSLI</sequence>
<dbReference type="EMBL" id="QFQJ01000183">
    <property type="protein sequence ID" value="PZQ83780.1"/>
    <property type="molecule type" value="Genomic_DNA"/>
</dbReference>
<protein>
    <submittedName>
        <fullName evidence="1">Serine/threonine protein phosphatase</fullName>
    </submittedName>
</protein>
<dbReference type="Gene3D" id="3.60.21.10">
    <property type="match status" value="1"/>
</dbReference>
<evidence type="ECO:0000313" key="1">
    <source>
        <dbReference type="EMBL" id="PZQ83780.1"/>
    </source>
</evidence>
<reference evidence="1 2" key="1">
    <citation type="submission" date="2017-11" db="EMBL/GenBank/DDBJ databases">
        <title>Infants hospitalized years apart are colonized by the same room-sourced microbial strains.</title>
        <authorList>
            <person name="Brooks B."/>
            <person name="Olm M.R."/>
            <person name="Firek B.A."/>
            <person name="Baker R."/>
            <person name="Thomas B.C."/>
            <person name="Morowitz M.J."/>
            <person name="Banfield J.F."/>
        </authorList>
    </citation>
    <scope>NUCLEOTIDE SEQUENCE [LARGE SCALE GENOMIC DNA]</scope>
    <source>
        <strain evidence="1">S2_003_000_R3_20</strain>
    </source>
</reference>
<feature type="non-terminal residue" evidence="1">
    <location>
        <position position="1"/>
    </location>
</feature>
<dbReference type="AlphaFoldDB" id="A0A2W5TBQ1"/>
<dbReference type="Proteomes" id="UP000249282">
    <property type="component" value="Unassembled WGS sequence"/>
</dbReference>
<evidence type="ECO:0000313" key="2">
    <source>
        <dbReference type="Proteomes" id="UP000249282"/>
    </source>
</evidence>
<comment type="caution">
    <text evidence="1">The sequence shown here is derived from an EMBL/GenBank/DDBJ whole genome shotgun (WGS) entry which is preliminary data.</text>
</comment>
<dbReference type="InterPro" id="IPR029052">
    <property type="entry name" value="Metallo-depent_PP-like"/>
</dbReference>
<name>A0A2W5TBQ1_ACIJO</name>
<proteinExistence type="predicted"/>